<organism evidence="1 2">
    <name type="scientific">Megalodesulfovibrio gigas (strain ATCC 19364 / DSM 1382 / NCIMB 9332 / VKM B-1759)</name>
    <name type="common">Desulfovibrio gigas</name>
    <dbReference type="NCBI Taxonomy" id="1121448"/>
    <lineage>
        <taxon>Bacteria</taxon>
        <taxon>Pseudomonadati</taxon>
        <taxon>Thermodesulfobacteriota</taxon>
        <taxon>Desulfovibrionia</taxon>
        <taxon>Desulfovibrionales</taxon>
        <taxon>Desulfovibrionaceae</taxon>
        <taxon>Megalodesulfovibrio</taxon>
    </lineage>
</organism>
<sequence>MGRHLQVIVSAYTYRPEDIEKVWPRLHHLAWGTVPTAGPQPKKGVLELVEALDDALNFGNHPKDVKAALERKLAVAKSRKRSLENALADWKPGEANALSDQLEDVLAELEALAPPVVD</sequence>
<evidence type="ECO:0000313" key="1">
    <source>
        <dbReference type="EMBL" id="AGW15125.1"/>
    </source>
</evidence>
<accession>T2GEX6</accession>
<dbReference type="RefSeq" id="WP_021762248.1">
    <property type="nucleotide sequence ID" value="NC_022444.1"/>
</dbReference>
<dbReference type="KEGG" id="dgg:DGI_3445"/>
<dbReference type="HOGENOM" id="CLU_169525_0_0_7"/>
<dbReference type="PATRIC" id="fig|1121448.10.peg.3395"/>
<evidence type="ECO:0000313" key="2">
    <source>
        <dbReference type="Proteomes" id="UP000016587"/>
    </source>
</evidence>
<protein>
    <submittedName>
        <fullName evidence="1">Uncharacterized protein</fullName>
    </submittedName>
</protein>
<reference evidence="2" key="2">
    <citation type="submission" date="2013-07" db="EMBL/GenBank/DDBJ databases">
        <authorList>
            <person name="Morais-Silva F.O."/>
            <person name="Rezende A.M."/>
            <person name="Pimentel C."/>
            <person name="Resende D.M."/>
            <person name="Santos C.I."/>
            <person name="Clemente C."/>
            <person name="de Oliveira L.M."/>
            <person name="da Silva S.M."/>
            <person name="Costa D.A."/>
            <person name="Varela-Raposo A."/>
            <person name="Horacio E.C.A."/>
            <person name="Matos M."/>
            <person name="Flores O."/>
            <person name="Ruiz J.C."/>
            <person name="Rodrigues-Pousada C."/>
        </authorList>
    </citation>
    <scope>NUCLEOTIDE SEQUENCE [LARGE SCALE GENOMIC DNA]</scope>
    <source>
        <strain evidence="2">ATCC 19364 / DSM 1382 / NCIMB 9332 / VKM B-1759</strain>
    </source>
</reference>
<dbReference type="AlphaFoldDB" id="T2GEX6"/>
<proteinExistence type="predicted"/>
<dbReference type="STRING" id="1121448.DGI_3445"/>
<dbReference type="Proteomes" id="UP000016587">
    <property type="component" value="Chromosome"/>
</dbReference>
<name>T2GEX6_MEGG1</name>
<reference evidence="1 2" key="1">
    <citation type="journal article" date="2013" name="J. Bacteriol.">
        <title>Roles of HynAB and Ech, the only two hydrogenases found in the model sulfate reducer Desulfovibrio gigas.</title>
        <authorList>
            <person name="Morais-Silva F.O."/>
            <person name="Santos C.I."/>
            <person name="Rodrigues R."/>
            <person name="Pereira I.A."/>
            <person name="Rodrigues-Pousada C."/>
        </authorList>
    </citation>
    <scope>NUCLEOTIDE SEQUENCE [LARGE SCALE GENOMIC DNA]</scope>
    <source>
        <strain evidence="2">ATCC 19364 / DSM 1382 / NCIMB 9332 / VKM B-1759</strain>
    </source>
</reference>
<keyword evidence="2" id="KW-1185">Reference proteome</keyword>
<dbReference type="EMBL" id="CP006585">
    <property type="protein sequence ID" value="AGW15125.1"/>
    <property type="molecule type" value="Genomic_DNA"/>
</dbReference>
<gene>
    <name evidence="1" type="ORF">DGI_3445</name>
</gene>
<dbReference type="eggNOG" id="ENOG502ZGVQ">
    <property type="taxonomic scope" value="Bacteria"/>
</dbReference>
<dbReference type="OrthoDB" id="5471998at2"/>